<feature type="chain" id="PRO_5006873056" evidence="1">
    <location>
        <begin position="17"/>
        <end position="59"/>
    </location>
</feature>
<name>A0A0V0YAF7_TRIPS</name>
<reference evidence="2 3" key="1">
    <citation type="submission" date="2015-01" db="EMBL/GenBank/DDBJ databases">
        <title>Evolution of Trichinella species and genotypes.</title>
        <authorList>
            <person name="Korhonen P.K."/>
            <person name="Edoardo P."/>
            <person name="Giuseppe L.R."/>
            <person name="Gasser R.B."/>
        </authorList>
    </citation>
    <scope>NUCLEOTIDE SEQUENCE [LARGE SCALE GENOMIC DNA]</scope>
    <source>
        <strain evidence="2">ISS141</strain>
    </source>
</reference>
<keyword evidence="1" id="KW-0732">Signal</keyword>
<sequence>MLLLLLLLLMQPICQPLSSSKQLLRWLSCEKGLTLKFRLNARLPEQEGERGRKEDKAAR</sequence>
<protein>
    <submittedName>
        <fullName evidence="2">Uncharacterized protein</fullName>
    </submittedName>
</protein>
<dbReference type="AlphaFoldDB" id="A0A0V0YAF7"/>
<proteinExistence type="predicted"/>
<feature type="signal peptide" evidence="1">
    <location>
        <begin position="1"/>
        <end position="16"/>
    </location>
</feature>
<evidence type="ECO:0000313" key="3">
    <source>
        <dbReference type="Proteomes" id="UP000054815"/>
    </source>
</evidence>
<accession>A0A0V0YAF7</accession>
<dbReference type="Proteomes" id="UP000054815">
    <property type="component" value="Unassembled WGS sequence"/>
</dbReference>
<comment type="caution">
    <text evidence="2">The sequence shown here is derived from an EMBL/GenBank/DDBJ whole genome shotgun (WGS) entry which is preliminary data.</text>
</comment>
<gene>
    <name evidence="2" type="ORF">T4E_9664</name>
</gene>
<evidence type="ECO:0000256" key="1">
    <source>
        <dbReference type="SAM" id="SignalP"/>
    </source>
</evidence>
<dbReference type="EMBL" id="JYDU01000035">
    <property type="protein sequence ID" value="KRX97141.1"/>
    <property type="molecule type" value="Genomic_DNA"/>
</dbReference>
<organism evidence="2 3">
    <name type="scientific">Trichinella pseudospiralis</name>
    <name type="common">Parasitic roundworm</name>
    <dbReference type="NCBI Taxonomy" id="6337"/>
    <lineage>
        <taxon>Eukaryota</taxon>
        <taxon>Metazoa</taxon>
        <taxon>Ecdysozoa</taxon>
        <taxon>Nematoda</taxon>
        <taxon>Enoplea</taxon>
        <taxon>Dorylaimia</taxon>
        <taxon>Trichinellida</taxon>
        <taxon>Trichinellidae</taxon>
        <taxon>Trichinella</taxon>
    </lineage>
</organism>
<evidence type="ECO:0000313" key="2">
    <source>
        <dbReference type="EMBL" id="KRX97141.1"/>
    </source>
</evidence>